<keyword evidence="2" id="KW-1185">Reference proteome</keyword>
<evidence type="ECO:0000313" key="1">
    <source>
        <dbReference type="EMBL" id="VEL07921.1"/>
    </source>
</evidence>
<sequence>MRLEQTIQAREPQITELLNQSSASTSTTYLEVFGLSSSLSESQKRLSQALCDLQMACRRRGNQLGAACDCLSLAGEMRDLLTTLAERGQRIDALVTVSAIDTNAVESTGTRASGTDGVVTNAGIPFALANGTFSTSRSMVIGAARNKNCDPMGEVLLTKLRVSGVTLN</sequence>
<dbReference type="Proteomes" id="UP000784294">
    <property type="component" value="Unassembled WGS sequence"/>
</dbReference>
<dbReference type="EMBL" id="CAAALY010002769">
    <property type="protein sequence ID" value="VEL07921.1"/>
    <property type="molecule type" value="Genomic_DNA"/>
</dbReference>
<accession>A0A448WBU0</accession>
<organism evidence="1 2">
    <name type="scientific">Protopolystoma xenopodis</name>
    <dbReference type="NCBI Taxonomy" id="117903"/>
    <lineage>
        <taxon>Eukaryota</taxon>
        <taxon>Metazoa</taxon>
        <taxon>Spiralia</taxon>
        <taxon>Lophotrochozoa</taxon>
        <taxon>Platyhelminthes</taxon>
        <taxon>Monogenea</taxon>
        <taxon>Polyopisthocotylea</taxon>
        <taxon>Polystomatidea</taxon>
        <taxon>Polystomatidae</taxon>
        <taxon>Protopolystoma</taxon>
    </lineage>
</organism>
<name>A0A448WBU0_9PLAT</name>
<dbReference type="AlphaFoldDB" id="A0A448WBU0"/>
<evidence type="ECO:0000313" key="2">
    <source>
        <dbReference type="Proteomes" id="UP000784294"/>
    </source>
</evidence>
<proteinExistence type="predicted"/>
<protein>
    <submittedName>
        <fullName evidence="1">Uncharacterized protein</fullName>
    </submittedName>
</protein>
<comment type="caution">
    <text evidence="1">The sequence shown here is derived from an EMBL/GenBank/DDBJ whole genome shotgun (WGS) entry which is preliminary data.</text>
</comment>
<reference evidence="1" key="1">
    <citation type="submission" date="2018-11" db="EMBL/GenBank/DDBJ databases">
        <authorList>
            <consortium name="Pathogen Informatics"/>
        </authorList>
    </citation>
    <scope>NUCLEOTIDE SEQUENCE</scope>
</reference>
<gene>
    <name evidence="1" type="ORF">PXEA_LOCUS1361</name>
</gene>